<dbReference type="AlphaFoldDB" id="A0A098Q129"/>
<dbReference type="PROSITE" id="PS50883">
    <property type="entry name" value="EAL"/>
    <property type="match status" value="1"/>
</dbReference>
<organism evidence="1 2">
    <name type="scientific">Xanthomonas axonopodis pv. vasculorum</name>
    <dbReference type="NCBI Taxonomy" id="325777"/>
    <lineage>
        <taxon>Bacteria</taxon>
        <taxon>Pseudomonadati</taxon>
        <taxon>Pseudomonadota</taxon>
        <taxon>Gammaproteobacteria</taxon>
        <taxon>Lysobacterales</taxon>
        <taxon>Lysobacteraceae</taxon>
        <taxon>Xanthomonas</taxon>
    </lineage>
</organism>
<dbReference type="HOGENOM" id="CLU_000445_70_50_6"/>
<evidence type="ECO:0000313" key="2">
    <source>
        <dbReference type="Proteomes" id="UP000028012"/>
    </source>
</evidence>
<dbReference type="CDD" id="cd01948">
    <property type="entry name" value="EAL"/>
    <property type="match status" value="1"/>
</dbReference>
<dbReference type="InterPro" id="IPR001633">
    <property type="entry name" value="EAL_dom"/>
</dbReference>
<name>A0A098Q129_9XANT</name>
<dbReference type="RefSeq" id="WP_042821502.1">
    <property type="nucleotide sequence ID" value="NZ_CP053649.1"/>
</dbReference>
<dbReference type="InterPro" id="IPR050706">
    <property type="entry name" value="Cyclic-di-GMP_PDE-like"/>
</dbReference>
<protein>
    <submittedName>
        <fullName evidence="1">Diguanylate phosphodiesterase</fullName>
    </submittedName>
</protein>
<evidence type="ECO:0000313" key="1">
    <source>
        <dbReference type="EMBL" id="KGE52995.1"/>
    </source>
</evidence>
<dbReference type="PANTHER" id="PTHR33121">
    <property type="entry name" value="CYCLIC DI-GMP PHOSPHODIESTERASE PDEF"/>
    <property type="match status" value="1"/>
</dbReference>
<dbReference type="PANTHER" id="PTHR33121:SF15">
    <property type="entry name" value="BLUE LIGHT- AND TEMPERATURE-REGULATED ANTIREPRESSOR BLUF"/>
    <property type="match status" value="1"/>
</dbReference>
<dbReference type="Proteomes" id="UP000028012">
    <property type="component" value="Unassembled WGS sequence"/>
</dbReference>
<dbReference type="SMART" id="SM00052">
    <property type="entry name" value="EAL"/>
    <property type="match status" value="1"/>
</dbReference>
<sequence length="248" mass="27279">MTTLPVCNACRDGQEFPTAITMAFQPIVDVSTRSIYAGEALVRGINGESAGSILAAVDERNRYAFDQACRIKAIECAAQIALPALLSINFMPNAVYNPEHCLRATLSATAQYGWPLNAIIFEVSEQEHLTDPTHLLGILRTYQARGMKTAIDDFGAGYAGLGLLAEFQPDLLKLDIALVRGIDTDRSRQAIVRHVTRMCEELGIAVIAEGIEQADEYRTLRDLGIHLQQGYLFARPQIGVLPQVHWPQ</sequence>
<reference evidence="1 2" key="1">
    <citation type="submission" date="2014-09" db="EMBL/GenBank/DDBJ databases">
        <title>A draft genome sequence for Xanthomonas axonopodis pv. vasculorum NCPPB 900.</title>
        <authorList>
            <person name="Harrison J."/>
            <person name="Studholme D.J."/>
        </authorList>
    </citation>
    <scope>NUCLEOTIDE SEQUENCE [LARGE SCALE GENOMIC DNA]</scope>
    <source>
        <strain evidence="1 2">NCPPB 900</strain>
    </source>
</reference>
<dbReference type="eggNOG" id="COG2200">
    <property type="taxonomic scope" value="Bacteria"/>
</dbReference>
<accession>A0A098Q129</accession>
<dbReference type="SUPFAM" id="SSF141868">
    <property type="entry name" value="EAL domain-like"/>
    <property type="match status" value="1"/>
</dbReference>
<dbReference type="GeneID" id="58004143"/>
<dbReference type="GO" id="GO:0071111">
    <property type="term" value="F:cyclic-guanylate-specific phosphodiesterase activity"/>
    <property type="evidence" value="ECO:0007669"/>
    <property type="project" value="InterPro"/>
</dbReference>
<dbReference type="InterPro" id="IPR035919">
    <property type="entry name" value="EAL_sf"/>
</dbReference>
<comment type="caution">
    <text evidence="1">The sequence shown here is derived from an EMBL/GenBank/DDBJ whole genome shotgun (WGS) entry which is preliminary data.</text>
</comment>
<dbReference type="Gene3D" id="3.20.20.450">
    <property type="entry name" value="EAL domain"/>
    <property type="match status" value="1"/>
</dbReference>
<dbReference type="EMBL" id="JPHD02000045">
    <property type="protein sequence ID" value="KGE52995.1"/>
    <property type="molecule type" value="Genomic_DNA"/>
</dbReference>
<gene>
    <name evidence="1" type="ORF">GW15_0205025</name>
</gene>
<proteinExistence type="predicted"/>
<dbReference type="STRING" id="325777.GW15_0205025"/>
<dbReference type="Pfam" id="PF00563">
    <property type="entry name" value="EAL"/>
    <property type="match status" value="1"/>
</dbReference>